<evidence type="ECO:0000313" key="3">
    <source>
        <dbReference type="Proteomes" id="UP000019678"/>
    </source>
</evidence>
<evidence type="ECO:0000313" key="2">
    <source>
        <dbReference type="EMBL" id="EYF04185.1"/>
    </source>
</evidence>
<dbReference type="Proteomes" id="UP000019678">
    <property type="component" value="Unassembled WGS sequence"/>
</dbReference>
<dbReference type="EMBL" id="ASRX01000037">
    <property type="protein sequence ID" value="EYF04185.1"/>
    <property type="molecule type" value="Genomic_DNA"/>
</dbReference>
<keyword evidence="3" id="KW-1185">Reference proteome</keyword>
<dbReference type="STRING" id="1192034.CAP_4662"/>
<evidence type="ECO:0000256" key="1">
    <source>
        <dbReference type="SAM" id="MobiDB-lite"/>
    </source>
</evidence>
<name>A0A017T5W6_9BACT</name>
<protein>
    <submittedName>
        <fullName evidence="2">Uncharacterized protein</fullName>
    </submittedName>
</protein>
<dbReference type="AlphaFoldDB" id="A0A017T5W6"/>
<comment type="caution">
    <text evidence="2">The sequence shown here is derived from an EMBL/GenBank/DDBJ whole genome shotgun (WGS) entry which is preliminary data.</text>
</comment>
<accession>A0A017T5W6</accession>
<feature type="region of interest" description="Disordered" evidence="1">
    <location>
        <begin position="1"/>
        <end position="20"/>
    </location>
</feature>
<organism evidence="2 3">
    <name type="scientific">Chondromyces apiculatus DSM 436</name>
    <dbReference type="NCBI Taxonomy" id="1192034"/>
    <lineage>
        <taxon>Bacteria</taxon>
        <taxon>Pseudomonadati</taxon>
        <taxon>Myxococcota</taxon>
        <taxon>Polyangia</taxon>
        <taxon>Polyangiales</taxon>
        <taxon>Polyangiaceae</taxon>
        <taxon>Chondromyces</taxon>
    </lineage>
</organism>
<proteinExistence type="predicted"/>
<reference evidence="2 3" key="1">
    <citation type="submission" date="2013-05" db="EMBL/GenBank/DDBJ databases">
        <title>Genome assembly of Chondromyces apiculatus DSM 436.</title>
        <authorList>
            <person name="Sharma G."/>
            <person name="Khatri I."/>
            <person name="Kaur C."/>
            <person name="Mayilraj S."/>
            <person name="Subramanian S."/>
        </authorList>
    </citation>
    <scope>NUCLEOTIDE SEQUENCE [LARGE SCALE GENOMIC DNA]</scope>
    <source>
        <strain evidence="2 3">DSM 436</strain>
    </source>
</reference>
<gene>
    <name evidence="2" type="ORF">CAP_4662</name>
</gene>
<sequence length="39" mass="4165">MHPEVQDPGSPTPRGRPVVVPRVDLRVAPLPLVPGPHHG</sequence>